<name>A0ABS1VX05_9ACTN</name>
<evidence type="ECO:0000256" key="2">
    <source>
        <dbReference type="SAM" id="SignalP"/>
    </source>
</evidence>
<feature type="signal peptide" evidence="2">
    <location>
        <begin position="1"/>
        <end position="25"/>
    </location>
</feature>
<evidence type="ECO:0000256" key="1">
    <source>
        <dbReference type="SAM" id="MobiDB-lite"/>
    </source>
</evidence>
<accession>A0ABS1VX05</accession>
<organism evidence="4 5">
    <name type="scientific">Paractinoplanes lichenicola</name>
    <dbReference type="NCBI Taxonomy" id="2802976"/>
    <lineage>
        <taxon>Bacteria</taxon>
        <taxon>Bacillati</taxon>
        <taxon>Actinomycetota</taxon>
        <taxon>Actinomycetes</taxon>
        <taxon>Micromonosporales</taxon>
        <taxon>Micromonosporaceae</taxon>
        <taxon>Paractinoplanes</taxon>
    </lineage>
</organism>
<feature type="compositionally biased region" description="Low complexity" evidence="1">
    <location>
        <begin position="25"/>
        <end position="43"/>
    </location>
</feature>
<evidence type="ECO:0000313" key="5">
    <source>
        <dbReference type="Proteomes" id="UP000598996"/>
    </source>
</evidence>
<gene>
    <name evidence="4" type="ORF">JKJ07_31635</name>
</gene>
<evidence type="ECO:0000313" key="4">
    <source>
        <dbReference type="EMBL" id="MBL7258873.1"/>
    </source>
</evidence>
<protein>
    <submittedName>
        <fullName evidence="4">PepSY domain-containing protein</fullName>
    </submittedName>
</protein>
<evidence type="ECO:0000259" key="3">
    <source>
        <dbReference type="Pfam" id="PF03413"/>
    </source>
</evidence>
<feature type="compositionally biased region" description="Low complexity" evidence="1">
    <location>
        <begin position="56"/>
        <end position="89"/>
    </location>
</feature>
<feature type="domain" description="PepSY" evidence="3">
    <location>
        <begin position="101"/>
        <end position="157"/>
    </location>
</feature>
<dbReference type="Gene3D" id="3.10.450.40">
    <property type="match status" value="1"/>
</dbReference>
<dbReference type="Pfam" id="PF03413">
    <property type="entry name" value="PepSY"/>
    <property type="match status" value="1"/>
</dbReference>
<feature type="chain" id="PRO_5046777308" evidence="2">
    <location>
        <begin position="26"/>
        <end position="219"/>
    </location>
</feature>
<dbReference type="Proteomes" id="UP000598996">
    <property type="component" value="Unassembled WGS sequence"/>
</dbReference>
<sequence length="219" mass="22058">MKRSYAIAAAVGAAAVLGVTGTALAAGGDDAGPSVSPSPTSSSEVFRGDGGLDDNSSPSSSPSPFETVEPGSVTPVPRSSSSSPSATSGLGNAAGGAVNSISIAQAKAKALSVVGGGRVTKVEAETEHGRAVWEVEVIFKGAEHDLDIDRKTGAVTDHDIDRDDDRGRGRGGDDDRNDDKGRGGDDDRSGRHGGDDDRHGDDNGGRHGDDNGGRHGDDD</sequence>
<comment type="caution">
    <text evidence="4">The sequence shown here is derived from an EMBL/GenBank/DDBJ whole genome shotgun (WGS) entry which is preliminary data.</text>
</comment>
<keyword evidence="2" id="KW-0732">Signal</keyword>
<dbReference type="InterPro" id="IPR025711">
    <property type="entry name" value="PepSY"/>
</dbReference>
<proteinExistence type="predicted"/>
<feature type="region of interest" description="Disordered" evidence="1">
    <location>
        <begin position="145"/>
        <end position="219"/>
    </location>
</feature>
<reference evidence="4 5" key="1">
    <citation type="submission" date="2021-01" db="EMBL/GenBank/DDBJ databases">
        <title>Actinoplanes sp. nov. LDG1-01 isolated from lichen.</title>
        <authorList>
            <person name="Saeng-In P."/>
            <person name="Phongsopitanun W."/>
            <person name="Kanchanasin P."/>
            <person name="Yuki M."/>
            <person name="Kudo T."/>
            <person name="Ohkuma M."/>
            <person name="Tanasupawat S."/>
        </authorList>
    </citation>
    <scope>NUCLEOTIDE SEQUENCE [LARGE SCALE GENOMIC DNA]</scope>
    <source>
        <strain evidence="4 5">LDG1-01</strain>
    </source>
</reference>
<dbReference type="RefSeq" id="WP_202995523.1">
    <property type="nucleotide sequence ID" value="NZ_JAENHO010000009.1"/>
</dbReference>
<feature type="region of interest" description="Disordered" evidence="1">
    <location>
        <begin position="25"/>
        <end position="95"/>
    </location>
</feature>
<keyword evidence="5" id="KW-1185">Reference proteome</keyword>
<dbReference type="EMBL" id="JAENHO010000009">
    <property type="protein sequence ID" value="MBL7258873.1"/>
    <property type="molecule type" value="Genomic_DNA"/>
</dbReference>